<accession>A0A8H3ZVB3</accession>
<evidence type="ECO:0000256" key="7">
    <source>
        <dbReference type="SAM" id="MobiDB-lite"/>
    </source>
</evidence>
<dbReference type="Gene3D" id="3.30.1490.240">
    <property type="entry name" value="RepB DNA-primase, N-terminal domain"/>
    <property type="match status" value="1"/>
</dbReference>
<dbReference type="GO" id="GO:0003677">
    <property type="term" value="F:DNA binding"/>
    <property type="evidence" value="ECO:0007669"/>
    <property type="project" value="InterPro"/>
</dbReference>
<reference evidence="9 10" key="1">
    <citation type="journal article" date="2019" name="Environ. Microbiol.">
        <title>At the nexus of three kingdoms: the genome of the mycorrhizal fungus Gigaspora margarita provides insights into plant, endobacterial and fungal interactions.</title>
        <authorList>
            <person name="Venice F."/>
            <person name="Ghignone S."/>
            <person name="Salvioli di Fossalunga A."/>
            <person name="Amselem J."/>
            <person name="Novero M."/>
            <person name="Xianan X."/>
            <person name="Sedzielewska Toro K."/>
            <person name="Morin E."/>
            <person name="Lipzen A."/>
            <person name="Grigoriev I.V."/>
            <person name="Henrissat B."/>
            <person name="Martin F.M."/>
            <person name="Bonfante P."/>
        </authorList>
    </citation>
    <scope>NUCLEOTIDE SEQUENCE [LARGE SCALE GENOMIC DNA]</scope>
    <source>
        <strain evidence="9 10">BEG34</strain>
    </source>
</reference>
<evidence type="ECO:0000256" key="1">
    <source>
        <dbReference type="ARBA" id="ARBA00001946"/>
    </source>
</evidence>
<gene>
    <name evidence="9" type="ORF">F8M41_017328</name>
</gene>
<dbReference type="InterPro" id="IPR029060">
    <property type="entry name" value="PIN-like_dom_sf"/>
</dbReference>
<dbReference type="GO" id="GO:0016853">
    <property type="term" value="F:isomerase activity"/>
    <property type="evidence" value="ECO:0007669"/>
    <property type="project" value="UniProtKB-KW"/>
</dbReference>
<protein>
    <submittedName>
        <fullName evidence="9">DNA topoisomerase</fullName>
    </submittedName>
</protein>
<comment type="similarity">
    <text evidence="6">Belongs to the PINc/VapC protein family.</text>
</comment>
<feature type="non-terminal residue" evidence="9">
    <location>
        <position position="1"/>
    </location>
</feature>
<dbReference type="CDD" id="cd18740">
    <property type="entry name" value="PIN_VapC4-5_FitB-like"/>
    <property type="match status" value="1"/>
</dbReference>
<dbReference type="GO" id="GO:0046872">
    <property type="term" value="F:metal ion binding"/>
    <property type="evidence" value="ECO:0007669"/>
    <property type="project" value="UniProtKB-KW"/>
</dbReference>
<dbReference type="AlphaFoldDB" id="A0A8H3ZVB3"/>
<dbReference type="EMBL" id="WTPW01003952">
    <property type="protein sequence ID" value="KAF0333038.1"/>
    <property type="molecule type" value="Genomic_DNA"/>
</dbReference>
<dbReference type="InterPro" id="IPR007159">
    <property type="entry name" value="SpoVT-AbrB_dom"/>
</dbReference>
<evidence type="ECO:0000256" key="3">
    <source>
        <dbReference type="ARBA" id="ARBA00022723"/>
    </source>
</evidence>
<evidence type="ECO:0000256" key="5">
    <source>
        <dbReference type="ARBA" id="ARBA00022842"/>
    </source>
</evidence>
<dbReference type="SUPFAM" id="SSF88723">
    <property type="entry name" value="PIN domain-like"/>
    <property type="match status" value="1"/>
</dbReference>
<feature type="compositionally biased region" description="Polar residues" evidence="7">
    <location>
        <begin position="560"/>
        <end position="571"/>
    </location>
</feature>
<evidence type="ECO:0000256" key="4">
    <source>
        <dbReference type="ARBA" id="ARBA00022801"/>
    </source>
</evidence>
<keyword evidence="9" id="KW-0413">Isomerase</keyword>
<dbReference type="InterPro" id="IPR005094">
    <property type="entry name" value="Endonuclease_MobA/VirD2"/>
</dbReference>
<evidence type="ECO:0000313" key="10">
    <source>
        <dbReference type="Proteomes" id="UP000439903"/>
    </source>
</evidence>
<comment type="cofactor">
    <cofactor evidence="1">
        <name>Mg(2+)</name>
        <dbReference type="ChEBI" id="CHEBI:18420"/>
    </cofactor>
</comment>
<dbReference type="GO" id="GO:0004540">
    <property type="term" value="F:RNA nuclease activity"/>
    <property type="evidence" value="ECO:0007669"/>
    <property type="project" value="UniProtKB-ARBA"/>
</dbReference>
<dbReference type="PANTHER" id="PTHR33653:SF1">
    <property type="entry name" value="RIBONUCLEASE VAPC2"/>
    <property type="match status" value="1"/>
</dbReference>
<evidence type="ECO:0000256" key="6">
    <source>
        <dbReference type="ARBA" id="ARBA00038093"/>
    </source>
</evidence>
<keyword evidence="2" id="KW-0540">Nuclease</keyword>
<name>A0A8H3ZVB3_GIGMA</name>
<dbReference type="GO" id="GO:0016787">
    <property type="term" value="F:hydrolase activity"/>
    <property type="evidence" value="ECO:0007669"/>
    <property type="project" value="UniProtKB-KW"/>
</dbReference>
<dbReference type="Gene3D" id="3.40.50.1010">
    <property type="entry name" value="5'-nuclease"/>
    <property type="match status" value="1"/>
</dbReference>
<organism evidence="9 10">
    <name type="scientific">Gigaspora margarita</name>
    <dbReference type="NCBI Taxonomy" id="4874"/>
    <lineage>
        <taxon>Eukaryota</taxon>
        <taxon>Fungi</taxon>
        <taxon>Fungi incertae sedis</taxon>
        <taxon>Mucoromycota</taxon>
        <taxon>Glomeromycotina</taxon>
        <taxon>Glomeromycetes</taxon>
        <taxon>Diversisporales</taxon>
        <taxon>Gigasporaceae</taxon>
        <taxon>Gigaspora</taxon>
    </lineage>
</organism>
<keyword evidence="3" id="KW-0479">Metal-binding</keyword>
<keyword evidence="5" id="KW-0460">Magnesium</keyword>
<dbReference type="InterPro" id="IPR037914">
    <property type="entry name" value="SpoVT-AbrB_sf"/>
</dbReference>
<comment type="caution">
    <text evidence="9">The sequence shown here is derived from an EMBL/GenBank/DDBJ whole genome shotgun (WGS) entry which is preliminary data.</text>
</comment>
<dbReference type="Pfam" id="PF01850">
    <property type="entry name" value="PIN"/>
    <property type="match status" value="1"/>
</dbReference>
<dbReference type="Gene3D" id="2.10.260.10">
    <property type="match status" value="1"/>
</dbReference>
<evidence type="ECO:0000313" key="9">
    <source>
        <dbReference type="EMBL" id="KAF0333038.1"/>
    </source>
</evidence>
<dbReference type="SUPFAM" id="SSF89447">
    <property type="entry name" value="AbrB/MazE/MraZ-like"/>
    <property type="match status" value="1"/>
</dbReference>
<sequence>MSTTAKLFTTGRSQAVRLPMEYRFEGTEVFIRRDSKTGDVVLSRKPDSWQGFFDLLASTMIPANFMDDRKQPAAPRNVPFILARLTALSMNSVVVSSVTEAELLYGLAKCGRPAGLAARIREFLARVDVLPWDRKAAAAYGDLRTSLETVGISLEGLDMMIAAHAVSVGATLVTKDQAFSRVPNRAQSERRLRSDRGRCVFAATDGGSVTLATGAHWRGTKRMIAKLVKGKGFRGALEYNLTKEKGRVIDSNMAGHTPRELAAEFGAIRKLRPKLGKAVLHVSLSAALGEKLSDAQWRDISQRYLHGMGFNENQFLVIRHTDTEHEHVHILANRIRFDGEVVSDSQDYRRQEVLMREIERDYYLIRVAPSIEAERRAPTKGEIECALRTGQSSTRQKLQHLCDAATKDCGSFTEYQKHLESIGVELVPVVQLEGAKLSGLSYRLDGVTMKGSDLGKGYSPAGLAKRGVSYEQNRDFAAVSRSLERETSRAFGKPDRDAPASRSTERGGVGRDAGTFSAGNGRADRRDSADAGRNRPQKPRAGRDIQSADRKLSEGVEQRGSGSKASCQQPEQSRRANGVDTLCFNGSDGGGYSNTCDRLLALAGTAQNHESDTARPAGSGRTSETRSDRTAVALQRQISALGTERLEIGIRDQKTGQMMNREWNRAEIEKNTPWLKRMNAKGNDIYIRPVGEHGFVLIDDLKPEALAQMKVKGFTPAATVETSPGNYQAWVKFSDTPVSADIRRIAAQGLAKSFGGDPNSADSRHYGRLAGFTNQKSEYSHEGRQPYVLAHDCSGKTAKSAAAYLERIDQYLDKVTAQQERQRRLKAVRAANPPSYGWNPVHEYQRQAKRLIDRYGENA</sequence>
<dbReference type="PANTHER" id="PTHR33653">
    <property type="entry name" value="RIBONUCLEASE VAPC2"/>
    <property type="match status" value="1"/>
</dbReference>
<feature type="domain" description="SpoVT-AbrB" evidence="8">
    <location>
        <begin position="5"/>
        <end position="47"/>
    </location>
</feature>
<evidence type="ECO:0000259" key="8">
    <source>
        <dbReference type="PROSITE" id="PS51740"/>
    </source>
</evidence>
<evidence type="ECO:0000256" key="2">
    <source>
        <dbReference type="ARBA" id="ARBA00022722"/>
    </source>
</evidence>
<feature type="compositionally biased region" description="Basic and acidic residues" evidence="7">
    <location>
        <begin position="522"/>
        <end position="533"/>
    </location>
</feature>
<proteinExistence type="inferred from homology"/>
<dbReference type="InterPro" id="IPR002716">
    <property type="entry name" value="PIN_dom"/>
</dbReference>
<keyword evidence="10" id="KW-1185">Reference proteome</keyword>
<dbReference type="Pfam" id="PF16793">
    <property type="entry name" value="RepB_primase"/>
    <property type="match status" value="1"/>
</dbReference>
<keyword evidence="4" id="KW-0378">Hydrolase</keyword>
<dbReference type="InterPro" id="IPR050556">
    <property type="entry name" value="Type_II_TA_system_RNase"/>
</dbReference>
<dbReference type="OrthoDB" id="10429559at2759"/>
<dbReference type="Proteomes" id="UP000439903">
    <property type="component" value="Unassembled WGS sequence"/>
</dbReference>
<dbReference type="PROSITE" id="PS51740">
    <property type="entry name" value="SPOVT_ABRB"/>
    <property type="match status" value="1"/>
</dbReference>
<feature type="compositionally biased region" description="Basic and acidic residues" evidence="7">
    <location>
        <begin position="482"/>
        <end position="509"/>
    </location>
</feature>
<feature type="region of interest" description="Disordered" evidence="7">
    <location>
        <begin position="607"/>
        <end position="630"/>
    </location>
</feature>
<dbReference type="Pfam" id="PF03432">
    <property type="entry name" value="Relaxase"/>
    <property type="match status" value="1"/>
</dbReference>
<dbReference type="Gene3D" id="3.30.70.1790">
    <property type="entry name" value="RepB DNA-primase, N-terminal domain"/>
    <property type="match status" value="1"/>
</dbReference>
<feature type="compositionally biased region" description="Basic and acidic residues" evidence="7">
    <location>
        <begin position="541"/>
        <end position="557"/>
    </location>
</feature>
<dbReference type="InterPro" id="IPR039459">
    <property type="entry name" value="RepB-like_DNA_primase_dom"/>
</dbReference>
<feature type="region of interest" description="Disordered" evidence="7">
    <location>
        <begin position="480"/>
        <end position="575"/>
    </location>
</feature>